<evidence type="ECO:0000256" key="2">
    <source>
        <dbReference type="ARBA" id="ARBA00022490"/>
    </source>
</evidence>
<dbReference type="Gene3D" id="1.25.40.20">
    <property type="entry name" value="Ankyrin repeat-containing domain"/>
    <property type="match status" value="2"/>
</dbReference>
<keyword evidence="2" id="KW-0963">Cytoplasm</keyword>
<dbReference type="InterPro" id="IPR003598">
    <property type="entry name" value="Ig_sub2"/>
</dbReference>
<feature type="repeat" description="ANK" evidence="5">
    <location>
        <begin position="483"/>
        <end position="515"/>
    </location>
</feature>
<evidence type="ECO:0000256" key="1">
    <source>
        <dbReference type="ARBA" id="ARBA00004496"/>
    </source>
</evidence>
<dbReference type="SMART" id="SM00409">
    <property type="entry name" value="IG"/>
    <property type="match status" value="4"/>
</dbReference>
<feature type="repeat" description="ANK" evidence="5">
    <location>
        <begin position="416"/>
        <end position="444"/>
    </location>
</feature>
<dbReference type="PANTHER" id="PTHR35971">
    <property type="entry name" value="SI:DKEY-31G6.6"/>
    <property type="match status" value="1"/>
</dbReference>
<dbReference type="InterPro" id="IPR036179">
    <property type="entry name" value="Ig-like_dom_sf"/>
</dbReference>
<feature type="repeat" description="ANK" evidence="5">
    <location>
        <begin position="516"/>
        <end position="548"/>
    </location>
</feature>
<feature type="domain" description="Ig-like" evidence="6">
    <location>
        <begin position="18"/>
        <end position="86"/>
    </location>
</feature>
<dbReference type="CDD" id="cd00096">
    <property type="entry name" value="Ig"/>
    <property type="match status" value="2"/>
</dbReference>
<dbReference type="InterPro" id="IPR036770">
    <property type="entry name" value="Ankyrin_rpt-contain_sf"/>
</dbReference>
<dbReference type="PANTHER" id="PTHR35971:SF5">
    <property type="entry name" value="OBSCURIN LIKE CYTOSKELETAL ADAPTOR 1"/>
    <property type="match status" value="1"/>
</dbReference>
<evidence type="ECO:0000256" key="3">
    <source>
        <dbReference type="ARBA" id="ARBA00022553"/>
    </source>
</evidence>
<evidence type="ECO:0000259" key="6">
    <source>
        <dbReference type="PROSITE" id="PS50835"/>
    </source>
</evidence>
<feature type="domain" description="Ig-like" evidence="6">
    <location>
        <begin position="190"/>
        <end position="258"/>
    </location>
</feature>
<dbReference type="Pfam" id="PF07679">
    <property type="entry name" value="I-set"/>
    <property type="match status" value="4"/>
</dbReference>
<dbReference type="PROSITE" id="PS50297">
    <property type="entry name" value="ANK_REP_REGION"/>
    <property type="match status" value="3"/>
</dbReference>
<reference evidence="7" key="1">
    <citation type="submission" date="2021-03" db="EMBL/GenBank/DDBJ databases">
        <authorList>
            <person name="Bekaert M."/>
        </authorList>
    </citation>
    <scope>NUCLEOTIDE SEQUENCE</scope>
</reference>
<evidence type="ECO:0000313" key="8">
    <source>
        <dbReference type="Proteomes" id="UP000683360"/>
    </source>
</evidence>
<dbReference type="Pfam" id="PF12796">
    <property type="entry name" value="Ank_2"/>
    <property type="match status" value="2"/>
</dbReference>
<dbReference type="GO" id="GO:0004674">
    <property type="term" value="F:protein serine/threonine kinase activity"/>
    <property type="evidence" value="ECO:0007669"/>
    <property type="project" value="UniProtKB-EC"/>
</dbReference>
<dbReference type="SMART" id="SM00408">
    <property type="entry name" value="IGc2"/>
    <property type="match status" value="4"/>
</dbReference>
<dbReference type="SUPFAM" id="SSF48726">
    <property type="entry name" value="Immunoglobulin"/>
    <property type="match status" value="4"/>
</dbReference>
<dbReference type="Proteomes" id="UP000683360">
    <property type="component" value="Unassembled WGS sequence"/>
</dbReference>
<dbReference type="InterPro" id="IPR003599">
    <property type="entry name" value="Ig_sub"/>
</dbReference>
<dbReference type="PROSITE" id="PS50088">
    <property type="entry name" value="ANK_REPEAT"/>
    <property type="match status" value="3"/>
</dbReference>
<dbReference type="InterPro" id="IPR006626">
    <property type="entry name" value="PbH1"/>
</dbReference>
<evidence type="ECO:0000256" key="4">
    <source>
        <dbReference type="ARBA" id="ARBA00023157"/>
    </source>
</evidence>
<sequence length="589" mass="66081">MHAWNYFLEDPSSVECIEGEDAILTCKVSPTSLPVEWLKDGNDVKLDENCEQSNEGTKHNLIIKNVKLDDSGKYCVKVGNFSRKIHLKIEDCFLEDPSSVEYIEGEDALLTCKISTTSLPVEWLKDGNPVKLDDNCLQSNDGTKHNLIIKNVKSDDSGKYCVKVGNFSRKLQLKIEDCFLEDPSSVEYIEGEDAILTCKVSATSLPVEWLKDEKVVKLDDNCLQSNEGTTHNLIIKNVKSNDSGKYCVKVGNFSRKIQLKIEDCFLEDPSSVEYTEGEDAILTCKVSTTSLPVQWLKDGKSVKLDERCQQSNDGTTHNLVIKNVKSDDSGKYCVKVGNFSRKIQLKIEDNTMNHDEVIPKHIQEQFERRLEQWKKDDQQFVSTEAEKHIACNNNMVEVVRVLLQSDNVEIDHCNKRGSSSLYIASQNGHVNVVKELLQHSADVNKCINDGTPPLQIACYNNMIEVVRVLLQCDDVDIDLCDDDGCSSLYQASQEGHVDVVKELLQHSADVNKCDNDGASPLYIASQNGHVDVVKELLQHSADVNKCRNDGTPPLQIACNNNMIEVVRVLLQCDNVEIDHCNKGDLLHFI</sequence>
<dbReference type="EMBL" id="CAJPWZ010003154">
    <property type="protein sequence ID" value="CAG2253582.1"/>
    <property type="molecule type" value="Genomic_DNA"/>
</dbReference>
<keyword evidence="5" id="KW-0040">ANK repeat</keyword>
<dbReference type="InterPro" id="IPR007110">
    <property type="entry name" value="Ig-like_dom"/>
</dbReference>
<dbReference type="InterPro" id="IPR013783">
    <property type="entry name" value="Ig-like_fold"/>
</dbReference>
<dbReference type="InterPro" id="IPR013098">
    <property type="entry name" value="Ig_I-set"/>
</dbReference>
<protein>
    <submittedName>
        <fullName evidence="7">TTN</fullName>
        <ecNumber evidence="7">2.7.11.1</ecNumber>
    </submittedName>
</protein>
<evidence type="ECO:0000313" key="7">
    <source>
        <dbReference type="EMBL" id="CAG2253582.1"/>
    </source>
</evidence>
<dbReference type="Gene3D" id="2.60.40.10">
    <property type="entry name" value="Immunoglobulins"/>
    <property type="match status" value="4"/>
</dbReference>
<dbReference type="SMART" id="SM00710">
    <property type="entry name" value="PbH1"/>
    <property type="match status" value="4"/>
</dbReference>
<dbReference type="GO" id="GO:0005737">
    <property type="term" value="C:cytoplasm"/>
    <property type="evidence" value="ECO:0007669"/>
    <property type="project" value="UniProtKB-SubCell"/>
</dbReference>
<dbReference type="OrthoDB" id="6159398at2759"/>
<keyword evidence="4" id="KW-1015">Disulfide bond</keyword>
<dbReference type="PROSITE" id="PS50835">
    <property type="entry name" value="IG_LIKE"/>
    <property type="match status" value="4"/>
</dbReference>
<keyword evidence="8" id="KW-1185">Reference proteome</keyword>
<evidence type="ECO:0000256" key="5">
    <source>
        <dbReference type="PROSITE-ProRule" id="PRU00023"/>
    </source>
</evidence>
<name>A0A8S3VEQ6_MYTED</name>
<gene>
    <name evidence="7" type="ORF">MEDL_65074</name>
</gene>
<comment type="caution">
    <text evidence="7">The sequence shown here is derived from an EMBL/GenBank/DDBJ whole genome shotgun (WGS) entry which is preliminary data.</text>
</comment>
<dbReference type="SMART" id="SM00248">
    <property type="entry name" value="ANK"/>
    <property type="match status" value="6"/>
</dbReference>
<dbReference type="AlphaFoldDB" id="A0A8S3VEQ6"/>
<proteinExistence type="predicted"/>
<accession>A0A8S3VEQ6</accession>
<feature type="domain" description="Ig-like" evidence="6">
    <location>
        <begin position="263"/>
        <end position="344"/>
    </location>
</feature>
<organism evidence="7 8">
    <name type="scientific">Mytilus edulis</name>
    <name type="common">Blue mussel</name>
    <dbReference type="NCBI Taxonomy" id="6550"/>
    <lineage>
        <taxon>Eukaryota</taxon>
        <taxon>Metazoa</taxon>
        <taxon>Spiralia</taxon>
        <taxon>Lophotrochozoa</taxon>
        <taxon>Mollusca</taxon>
        <taxon>Bivalvia</taxon>
        <taxon>Autobranchia</taxon>
        <taxon>Pteriomorphia</taxon>
        <taxon>Mytilida</taxon>
        <taxon>Mytiloidea</taxon>
        <taxon>Mytilidae</taxon>
        <taxon>Mytilinae</taxon>
        <taxon>Mytilus</taxon>
    </lineage>
</organism>
<keyword evidence="3" id="KW-0597">Phosphoprotein</keyword>
<dbReference type="InterPro" id="IPR002110">
    <property type="entry name" value="Ankyrin_rpt"/>
</dbReference>
<dbReference type="InterPro" id="IPR052385">
    <property type="entry name" value="Obscurin/Obscurin-like_Reg"/>
</dbReference>
<feature type="domain" description="Ig-like" evidence="6">
    <location>
        <begin position="104"/>
        <end position="172"/>
    </location>
</feature>
<dbReference type="EC" id="2.7.11.1" evidence="7"/>
<dbReference type="SUPFAM" id="SSF48403">
    <property type="entry name" value="Ankyrin repeat"/>
    <property type="match status" value="1"/>
</dbReference>
<keyword evidence="7" id="KW-0808">Transferase</keyword>
<comment type="subcellular location">
    <subcellularLocation>
        <location evidence="1">Cytoplasm</location>
    </subcellularLocation>
</comment>